<comment type="caution">
    <text evidence="1">The sequence shown here is derived from an EMBL/GenBank/DDBJ whole genome shotgun (WGS) entry which is preliminary data.</text>
</comment>
<dbReference type="PANTHER" id="PTHR31630:SF6">
    <property type="entry name" value="PHYTANOYL-COA DIOXYGENASE-RELATED"/>
    <property type="match status" value="1"/>
</dbReference>
<gene>
    <name evidence="1" type="ORF">WJX72_010581</name>
</gene>
<proteinExistence type="predicted"/>
<dbReference type="Proteomes" id="UP001489004">
    <property type="component" value="Unassembled WGS sequence"/>
</dbReference>
<dbReference type="PANTHER" id="PTHR31630">
    <property type="entry name" value="PHYTANOYL-COA DIOXYGENASE-RELATED-RELATED"/>
    <property type="match status" value="1"/>
</dbReference>
<dbReference type="SUPFAM" id="SSF51197">
    <property type="entry name" value="Clavaminate synthase-like"/>
    <property type="match status" value="1"/>
</dbReference>
<name>A0AAW1PDP0_9CHLO</name>
<sequence>MVQASCASDQHGAVQACKGVADLAKATSKLSVESDDRLKQDILQAALSLQQHGWAKIEGVLPVEFCQQYVSSVWDWLESLGTGISRNDPATWDQTRWPPSFRGIVNTLEVSHQDFVWQVRKHPRVVQVFAELWGTNELLTSFDSINICKPGAIDDAAPSWLHTDQSPTRRGIVCVQGLLNMVDVSAETTGTLVVKDGSHRAHEGFFSNNTVLTPEEKAATPDFYQFKEAELPFWEHFQSLALSAGAGSLFLWDSRTVHQNCLSPKDSNQWRHVVYCCYQDRSLATPRDLELKRLAWDEYRVTTHWPAMNIKLFPTLGEDYYKKVHRESPKAGEEPHYQIRRTRFNVEDPTLLRLAGAKPYPRTEVWRRQPLLHMEQEDLQQLITVGMNQSA</sequence>
<organism evidence="1 2">
    <name type="scientific">[Myrmecia] bisecta</name>
    <dbReference type="NCBI Taxonomy" id="41462"/>
    <lineage>
        <taxon>Eukaryota</taxon>
        <taxon>Viridiplantae</taxon>
        <taxon>Chlorophyta</taxon>
        <taxon>core chlorophytes</taxon>
        <taxon>Trebouxiophyceae</taxon>
        <taxon>Trebouxiales</taxon>
        <taxon>Trebouxiaceae</taxon>
        <taxon>Myrmecia</taxon>
    </lineage>
</organism>
<dbReference type="AlphaFoldDB" id="A0AAW1PDP0"/>
<dbReference type="Gene3D" id="2.60.120.620">
    <property type="entry name" value="q2cbj1_9rhob like domain"/>
    <property type="match status" value="1"/>
</dbReference>
<reference evidence="1 2" key="1">
    <citation type="journal article" date="2024" name="Nat. Commun.">
        <title>Phylogenomics reveals the evolutionary origins of lichenization in chlorophyte algae.</title>
        <authorList>
            <person name="Puginier C."/>
            <person name="Libourel C."/>
            <person name="Otte J."/>
            <person name="Skaloud P."/>
            <person name="Haon M."/>
            <person name="Grisel S."/>
            <person name="Petersen M."/>
            <person name="Berrin J.G."/>
            <person name="Delaux P.M."/>
            <person name="Dal Grande F."/>
            <person name="Keller J."/>
        </authorList>
    </citation>
    <scope>NUCLEOTIDE SEQUENCE [LARGE SCALE GENOMIC DNA]</scope>
    <source>
        <strain evidence="1 2">SAG 2043</strain>
    </source>
</reference>
<evidence type="ECO:0000313" key="2">
    <source>
        <dbReference type="Proteomes" id="UP001489004"/>
    </source>
</evidence>
<keyword evidence="2" id="KW-1185">Reference proteome</keyword>
<accession>A0AAW1PDP0</accession>
<protein>
    <recommendedName>
        <fullName evidence="3">Phytanoyl-CoA dioxygenase</fullName>
    </recommendedName>
</protein>
<evidence type="ECO:0008006" key="3">
    <source>
        <dbReference type="Google" id="ProtNLM"/>
    </source>
</evidence>
<evidence type="ECO:0000313" key="1">
    <source>
        <dbReference type="EMBL" id="KAK9807834.1"/>
    </source>
</evidence>
<dbReference type="EMBL" id="JALJOR010000012">
    <property type="protein sequence ID" value="KAK9807834.1"/>
    <property type="molecule type" value="Genomic_DNA"/>
</dbReference>